<feature type="region of interest" description="Disordered" evidence="1">
    <location>
        <begin position="42"/>
        <end position="70"/>
    </location>
</feature>
<organism evidence="4 5">
    <name type="scientific">Oceanobacillus jordanicus</name>
    <dbReference type="NCBI Taxonomy" id="2867266"/>
    <lineage>
        <taxon>Bacteria</taxon>
        <taxon>Bacillati</taxon>
        <taxon>Bacillota</taxon>
        <taxon>Bacilli</taxon>
        <taxon>Bacillales</taxon>
        <taxon>Bacillaceae</taxon>
        <taxon>Oceanobacillus</taxon>
    </lineage>
</organism>
<dbReference type="AlphaFoldDB" id="A0AAW5B2D5"/>
<dbReference type="PANTHER" id="PTHR30383">
    <property type="entry name" value="THIOESTERASE 1/PROTEASE 1/LYSOPHOSPHOLIPASE L1"/>
    <property type="match status" value="1"/>
</dbReference>
<dbReference type="EMBL" id="JAIFZM010000001">
    <property type="protein sequence ID" value="MCG3417855.1"/>
    <property type="molecule type" value="Genomic_DNA"/>
</dbReference>
<feature type="transmembrane region" description="Helical" evidence="2">
    <location>
        <begin position="7"/>
        <end position="27"/>
    </location>
</feature>
<keyword evidence="5" id="KW-1185">Reference proteome</keyword>
<dbReference type="PANTHER" id="PTHR30383:SF27">
    <property type="entry name" value="SPORE GERMINATION LIPASE LIPC"/>
    <property type="match status" value="1"/>
</dbReference>
<evidence type="ECO:0000256" key="2">
    <source>
        <dbReference type="SAM" id="Phobius"/>
    </source>
</evidence>
<name>A0AAW5B2D5_9BACI</name>
<evidence type="ECO:0000259" key="3">
    <source>
        <dbReference type="Pfam" id="PF13472"/>
    </source>
</evidence>
<feature type="compositionally biased region" description="Acidic residues" evidence="1">
    <location>
        <begin position="42"/>
        <end position="65"/>
    </location>
</feature>
<comment type="caution">
    <text evidence="4">The sequence shown here is derived from an EMBL/GenBank/DDBJ whole genome shotgun (WGS) entry which is preliminary data.</text>
</comment>
<dbReference type="InterPro" id="IPR051532">
    <property type="entry name" value="Ester_Hydrolysis_Enzymes"/>
</dbReference>
<keyword evidence="2" id="KW-0812">Transmembrane</keyword>
<evidence type="ECO:0000256" key="1">
    <source>
        <dbReference type="SAM" id="MobiDB-lite"/>
    </source>
</evidence>
<dbReference type="Proteomes" id="UP001199631">
    <property type="component" value="Unassembled WGS sequence"/>
</dbReference>
<dbReference type="Gene3D" id="3.40.50.1110">
    <property type="entry name" value="SGNH hydrolase"/>
    <property type="match status" value="1"/>
</dbReference>
<reference evidence="4 5" key="1">
    <citation type="journal article" date="2022" name="Evol. Bioinform. Online">
        <title>Draft Genome Sequence of Oceanobacillus jordanicus Strain GSFE11, a Halotolerant Plant Growth-Promoting Bacterial Endophyte Isolated From the Jordan Valley.</title>
        <authorList>
            <person name="Alhindi T."/>
            <person name="Albdaiwi R."/>
        </authorList>
    </citation>
    <scope>NUCLEOTIDE SEQUENCE [LARGE SCALE GENOMIC DNA]</scope>
    <source>
        <strain evidence="4 5">GSFE11</strain>
    </source>
</reference>
<protein>
    <submittedName>
        <fullName evidence="4">SGNH/GDSL hydrolase family protein</fullName>
    </submittedName>
</protein>
<keyword evidence="4" id="KW-0378">Hydrolase</keyword>
<proteinExistence type="predicted"/>
<keyword evidence="2" id="KW-0472">Membrane</keyword>
<dbReference type="Pfam" id="PF13472">
    <property type="entry name" value="Lipase_GDSL_2"/>
    <property type="match status" value="1"/>
</dbReference>
<evidence type="ECO:0000313" key="5">
    <source>
        <dbReference type="Proteomes" id="UP001199631"/>
    </source>
</evidence>
<sequence>MKKRNVIILILLSVLIIGIGMVVIYSYQPNSQFKDVTIMESELPEEEKEDLEKEEEEQTEQESASETEQKPLSEIVVNVVESTLEFFSLRETHVTAIGDSLTQGVGATNEQGGYVGILDRSINKEEDLVAIDNLGIRGNRSDQLLSRLEDPEVVDSIHQSDIVLITIGANDIMQVVKENFTNLKMEDFDEARDSYEDRLRKIFSKIHDISPKSQIYLLGFYDPFSKYFREIKELSVIVEEWNGTSRKVTEELDNTMYIPTRDLFEGSEADLFSEDNFHPNDKGYKRIAKRVLEYLTSEEG</sequence>
<feature type="domain" description="SGNH hydrolase-type esterase" evidence="3">
    <location>
        <begin position="96"/>
        <end position="286"/>
    </location>
</feature>
<evidence type="ECO:0000313" key="4">
    <source>
        <dbReference type="EMBL" id="MCG3417855.1"/>
    </source>
</evidence>
<dbReference type="InterPro" id="IPR036514">
    <property type="entry name" value="SGNH_hydro_sf"/>
</dbReference>
<dbReference type="GO" id="GO:0004622">
    <property type="term" value="F:phosphatidylcholine lysophospholipase activity"/>
    <property type="evidence" value="ECO:0007669"/>
    <property type="project" value="TreeGrafter"/>
</dbReference>
<accession>A0AAW5B2D5</accession>
<dbReference type="SUPFAM" id="SSF52266">
    <property type="entry name" value="SGNH hydrolase"/>
    <property type="match status" value="1"/>
</dbReference>
<dbReference type="CDD" id="cd04506">
    <property type="entry name" value="SGNH_hydrolase_YpmR_like"/>
    <property type="match status" value="1"/>
</dbReference>
<dbReference type="InterPro" id="IPR013830">
    <property type="entry name" value="SGNH_hydro"/>
</dbReference>
<dbReference type="RefSeq" id="WP_238017829.1">
    <property type="nucleotide sequence ID" value="NZ_JAIFZM010000001.1"/>
</dbReference>
<keyword evidence="2" id="KW-1133">Transmembrane helix</keyword>
<gene>
    <name evidence="4" type="ORF">K3T81_01720</name>
</gene>